<dbReference type="OrthoDB" id="3269515at2759"/>
<reference evidence="2 3" key="1">
    <citation type="journal article" date="2012" name="Science">
        <title>The Paleozoic origin of enzymatic lignin decomposition reconstructed from 31 fungal genomes.</title>
        <authorList>
            <person name="Floudas D."/>
            <person name="Binder M."/>
            <person name="Riley R."/>
            <person name="Barry K."/>
            <person name="Blanchette R.A."/>
            <person name="Henrissat B."/>
            <person name="Martinez A.T."/>
            <person name="Otillar R."/>
            <person name="Spatafora J.W."/>
            <person name="Yadav J.S."/>
            <person name="Aerts A."/>
            <person name="Benoit I."/>
            <person name="Boyd A."/>
            <person name="Carlson A."/>
            <person name="Copeland A."/>
            <person name="Coutinho P.M."/>
            <person name="de Vries R.P."/>
            <person name="Ferreira P."/>
            <person name="Findley K."/>
            <person name="Foster B."/>
            <person name="Gaskell J."/>
            <person name="Glotzer D."/>
            <person name="Gorecki P."/>
            <person name="Heitman J."/>
            <person name="Hesse C."/>
            <person name="Hori C."/>
            <person name="Igarashi K."/>
            <person name="Jurgens J.A."/>
            <person name="Kallen N."/>
            <person name="Kersten P."/>
            <person name="Kohler A."/>
            <person name="Kuees U."/>
            <person name="Kumar T.K.A."/>
            <person name="Kuo A."/>
            <person name="LaButti K."/>
            <person name="Larrondo L.F."/>
            <person name="Lindquist E."/>
            <person name="Ling A."/>
            <person name="Lombard V."/>
            <person name="Lucas S."/>
            <person name="Lundell T."/>
            <person name="Martin R."/>
            <person name="McLaughlin D.J."/>
            <person name="Morgenstern I."/>
            <person name="Morin E."/>
            <person name="Murat C."/>
            <person name="Nagy L.G."/>
            <person name="Nolan M."/>
            <person name="Ohm R.A."/>
            <person name="Patyshakuliyeva A."/>
            <person name="Rokas A."/>
            <person name="Ruiz-Duenas F.J."/>
            <person name="Sabat G."/>
            <person name="Salamov A."/>
            <person name="Samejima M."/>
            <person name="Schmutz J."/>
            <person name="Slot J.C."/>
            <person name="St John F."/>
            <person name="Stenlid J."/>
            <person name="Sun H."/>
            <person name="Sun S."/>
            <person name="Syed K."/>
            <person name="Tsang A."/>
            <person name="Wiebenga A."/>
            <person name="Young D."/>
            <person name="Pisabarro A."/>
            <person name="Eastwood D.C."/>
            <person name="Martin F."/>
            <person name="Cullen D."/>
            <person name="Grigoriev I.V."/>
            <person name="Hibbett D.S."/>
        </authorList>
    </citation>
    <scope>NUCLEOTIDE SEQUENCE</scope>
    <source>
        <strain evidence="3">FP-58527</strain>
    </source>
</reference>
<dbReference type="Proteomes" id="UP000015241">
    <property type="component" value="Unassembled WGS sequence"/>
</dbReference>
<dbReference type="AlphaFoldDB" id="S8DPB2"/>
<gene>
    <name evidence="2" type="ORF">FOMPIDRAFT_1136727</name>
</gene>
<evidence type="ECO:0000256" key="1">
    <source>
        <dbReference type="SAM" id="MobiDB-lite"/>
    </source>
</evidence>
<dbReference type="InParanoid" id="S8DPB2"/>
<keyword evidence="3" id="KW-1185">Reference proteome</keyword>
<evidence type="ECO:0000313" key="2">
    <source>
        <dbReference type="EMBL" id="EPS93158.1"/>
    </source>
</evidence>
<dbReference type="EMBL" id="KE504294">
    <property type="protein sequence ID" value="EPS93158.1"/>
    <property type="molecule type" value="Genomic_DNA"/>
</dbReference>
<sequence>MHLGNDGSQRVGAHRTANVASPELFSPGSDNVPYETLRHKSIRRAILERLKFGTLRRPAKAKSDDQPDVESGRIQSSPVRRISSRRGHRRNDSDSNVEDMHGNTSRANSVTHGNTGRSPMMSPPGFRIIEEDTEAVVHPGEHARLMATSHREDGSDLGTPARENSAWKWIASWSPSPTIRTEDSYTALPVRRLTTKGGPASAAPTLPRTDEYPSVLPEITRVDSSMLPSSPPQVMSPPLHSRLFFSDFGSSPLLPDLNLFKEQARATASTPERHINKLHTKREPEPLPFPSTSSSSPYRGRLKKPRVVHPTSPPLPGSPEVVALYHPQHAPISPTIPYDEQVYAERLLARKSALDKVGEIVERGLSQRDMAHGGGTVHASPLPIVAADRGTRMDARDGVGASMGAGNGIEQRLGLLRESESGVFEQ</sequence>
<feature type="region of interest" description="Disordered" evidence="1">
    <location>
        <begin position="1"/>
        <end position="36"/>
    </location>
</feature>
<feature type="region of interest" description="Disordered" evidence="1">
    <location>
        <begin position="264"/>
        <end position="315"/>
    </location>
</feature>
<evidence type="ECO:0000313" key="3">
    <source>
        <dbReference type="Proteomes" id="UP000015241"/>
    </source>
</evidence>
<feature type="compositionally biased region" description="Basic and acidic residues" evidence="1">
    <location>
        <begin position="271"/>
        <end position="285"/>
    </location>
</feature>
<feature type="region of interest" description="Disordered" evidence="1">
    <location>
        <begin position="57"/>
        <end position="125"/>
    </location>
</feature>
<feature type="compositionally biased region" description="Basic and acidic residues" evidence="1">
    <location>
        <begin position="90"/>
        <end position="101"/>
    </location>
</feature>
<protein>
    <submittedName>
        <fullName evidence="2">Uncharacterized protein</fullName>
    </submittedName>
</protein>
<accession>S8DPB2</accession>
<proteinExistence type="predicted"/>
<organism evidence="2 3">
    <name type="scientific">Fomitopsis schrenkii</name>
    <name type="common">Brown rot fungus</name>
    <dbReference type="NCBI Taxonomy" id="2126942"/>
    <lineage>
        <taxon>Eukaryota</taxon>
        <taxon>Fungi</taxon>
        <taxon>Dikarya</taxon>
        <taxon>Basidiomycota</taxon>
        <taxon>Agaricomycotina</taxon>
        <taxon>Agaricomycetes</taxon>
        <taxon>Polyporales</taxon>
        <taxon>Fomitopsis</taxon>
    </lineage>
</organism>
<dbReference type="HOGENOM" id="CLU_644113_0_0_1"/>
<feature type="compositionally biased region" description="Polar residues" evidence="1">
    <location>
        <begin position="102"/>
        <end position="117"/>
    </location>
</feature>
<name>S8DPB2_FOMSC</name>